<proteinExistence type="predicted"/>
<reference evidence="2" key="1">
    <citation type="journal article" date="2021" name="Proc. Natl. Acad. Sci. U.S.A.">
        <title>A Catalog of Tens of Thousands of Viruses from Human Metagenomes Reveals Hidden Associations with Chronic Diseases.</title>
        <authorList>
            <person name="Tisza M.J."/>
            <person name="Buck C.B."/>
        </authorList>
    </citation>
    <scope>NUCLEOTIDE SEQUENCE</scope>
    <source>
        <strain evidence="2">CtQyH19</strain>
    </source>
</reference>
<dbReference type="EMBL" id="BK016121">
    <property type="protein sequence ID" value="DAF96789.1"/>
    <property type="molecule type" value="Genomic_DNA"/>
</dbReference>
<dbReference type="Gene3D" id="6.20.230.10">
    <property type="match status" value="1"/>
</dbReference>
<name>A0A8S5UQN7_9CAUD</name>
<accession>A0A8S5UQN7</accession>
<evidence type="ECO:0000313" key="2">
    <source>
        <dbReference type="EMBL" id="DAF96789.1"/>
    </source>
</evidence>
<protein>
    <submittedName>
        <fullName evidence="2">L SHAPED TAIL FIBER PROTEIN</fullName>
    </submittedName>
</protein>
<feature type="region of interest" description="Disordered" evidence="1">
    <location>
        <begin position="15"/>
        <end position="36"/>
    </location>
</feature>
<evidence type="ECO:0000256" key="1">
    <source>
        <dbReference type="SAM" id="MobiDB-lite"/>
    </source>
</evidence>
<feature type="region of interest" description="Disordered" evidence="1">
    <location>
        <begin position="55"/>
        <end position="74"/>
    </location>
</feature>
<sequence length="656" mass="71766">MSARDLLKKIQRHLKEPHECNGSGSGGGGSADLTPYARKDAAGMSNSDAQNWANTIKPYLPTGGGGGSPAAPQNIQKTIETGNTYTFSDATNHLKHDFKNTSFEVGEDNTYKSSINLKKDGIKVGYETPAIFNGLESKEYYTTIHAYELFVKGSRYSNDSNPAIDKVAVVNYQTGRVNTLTYAEVGYKIVGANNEIFIGTDNSTGQNTNRTANVSVGTENFKSLATDSTSNIAMGYSAGKSTTGSRNTFLGTFAGYNQKNGSDNIFIGYNAGGGAENSTGNVFIGANVGTGLRGQVSLDDIKQSSPIFEEYTKDTNLARDLGFDTATQKFNSTANILIGYQSTALNNTINRAIGSIGIGYQPLTSAGWRLYNSINIGHFIYGGRVPFNYYNVITIGNHIRPGSTYGSLHIDNGIDKRISSADTLIWGQFENAKYSYKKQLKINGIFSLNTSYMEKADDLRNHRLLVRQDVTGQVKYVDLTDLPFTKPNPNLLRSSSLPMMAPNDTGTGISSIQEEATGKFVRYTPTAGKKVWLYGFKFPGNGNGKYSRSVIVRHNHTADLTVWGQTVKPNTWTRIKQDAYTSTSEWQIFDIVTPDVVVDLKQYKLEESPVSTDWVAHVDDTLGSGVEEAPANGKMYVRQNGRWVQVTKELLQNLLN</sequence>
<organism evidence="2">
    <name type="scientific">Podoviridae sp. ctQyH19</name>
    <dbReference type="NCBI Taxonomy" id="2825249"/>
    <lineage>
        <taxon>Viruses</taxon>
        <taxon>Duplodnaviria</taxon>
        <taxon>Heunggongvirae</taxon>
        <taxon>Uroviricota</taxon>
        <taxon>Caudoviricetes</taxon>
    </lineage>
</organism>